<gene>
    <name evidence="1" type="ORF">NCTC8985_01559</name>
</gene>
<proteinExistence type="predicted"/>
<sequence>MAGDPPDILIQPVCPQYLRLISIARTLPLRPDSWQWKGKWTNFCRCTHNIDQNFYLHLS</sequence>
<protein>
    <submittedName>
        <fullName evidence="1">Uncharacterized protein</fullName>
    </submittedName>
</protein>
<evidence type="ECO:0000313" key="1">
    <source>
        <dbReference type="EMBL" id="STI76307.1"/>
    </source>
</evidence>
<dbReference type="AlphaFoldDB" id="A0A376TGN9"/>
<dbReference type="Proteomes" id="UP000254405">
    <property type="component" value="Unassembled WGS sequence"/>
</dbReference>
<dbReference type="EMBL" id="UGCO01000001">
    <property type="protein sequence ID" value="STI76307.1"/>
    <property type="molecule type" value="Genomic_DNA"/>
</dbReference>
<reference evidence="1 2" key="1">
    <citation type="submission" date="2018-06" db="EMBL/GenBank/DDBJ databases">
        <authorList>
            <consortium name="Pathogen Informatics"/>
            <person name="Doyle S."/>
        </authorList>
    </citation>
    <scope>NUCLEOTIDE SEQUENCE [LARGE SCALE GENOMIC DNA]</scope>
    <source>
        <strain evidence="1 2">NCTC8985</strain>
    </source>
</reference>
<name>A0A376TGN9_ECOLX</name>
<organism evidence="1 2">
    <name type="scientific">Escherichia coli</name>
    <dbReference type="NCBI Taxonomy" id="562"/>
    <lineage>
        <taxon>Bacteria</taxon>
        <taxon>Pseudomonadati</taxon>
        <taxon>Pseudomonadota</taxon>
        <taxon>Gammaproteobacteria</taxon>
        <taxon>Enterobacterales</taxon>
        <taxon>Enterobacteriaceae</taxon>
        <taxon>Escherichia</taxon>
    </lineage>
</organism>
<evidence type="ECO:0000313" key="2">
    <source>
        <dbReference type="Proteomes" id="UP000254405"/>
    </source>
</evidence>
<accession>A0A376TGN9</accession>